<dbReference type="STRING" id="630515.SAMN04489812_0812"/>
<dbReference type="OrthoDB" id="3268605at2"/>
<dbReference type="RefSeq" id="WP_091531884.1">
    <property type="nucleotide sequence ID" value="NZ_LT629772.1"/>
</dbReference>
<dbReference type="InterPro" id="IPR051081">
    <property type="entry name" value="HTH_MetalResp_TranReg"/>
</dbReference>
<dbReference type="InterPro" id="IPR019587">
    <property type="entry name" value="Polyketide_cyclase/dehydratase"/>
</dbReference>
<dbReference type="SMART" id="SM00418">
    <property type="entry name" value="HTH_ARSR"/>
    <property type="match status" value="1"/>
</dbReference>
<gene>
    <name evidence="5" type="ORF">SAMN04489812_0812</name>
</gene>
<organism evidence="5 6">
    <name type="scientific">Microlunatus soli</name>
    <dbReference type="NCBI Taxonomy" id="630515"/>
    <lineage>
        <taxon>Bacteria</taxon>
        <taxon>Bacillati</taxon>
        <taxon>Actinomycetota</taxon>
        <taxon>Actinomycetes</taxon>
        <taxon>Propionibacteriales</taxon>
        <taxon>Propionibacteriaceae</taxon>
        <taxon>Microlunatus</taxon>
    </lineage>
</organism>
<dbReference type="Gene3D" id="1.10.10.10">
    <property type="entry name" value="Winged helix-like DNA-binding domain superfamily/Winged helix DNA-binding domain"/>
    <property type="match status" value="1"/>
</dbReference>
<dbReference type="PANTHER" id="PTHR33154">
    <property type="entry name" value="TRANSCRIPTIONAL REGULATOR, ARSR FAMILY"/>
    <property type="match status" value="1"/>
</dbReference>
<dbReference type="GO" id="GO:0003677">
    <property type="term" value="F:DNA binding"/>
    <property type="evidence" value="ECO:0007669"/>
    <property type="project" value="UniProtKB-KW"/>
</dbReference>
<feature type="domain" description="HTH arsR-type" evidence="4">
    <location>
        <begin position="1"/>
        <end position="89"/>
    </location>
</feature>
<dbReference type="InterPro" id="IPR001845">
    <property type="entry name" value="HTH_ArsR_DNA-bd_dom"/>
</dbReference>
<dbReference type="Pfam" id="PF12840">
    <property type="entry name" value="HTH_20"/>
    <property type="match status" value="1"/>
</dbReference>
<evidence type="ECO:0000313" key="6">
    <source>
        <dbReference type="Proteomes" id="UP000199103"/>
    </source>
</evidence>
<evidence type="ECO:0000256" key="2">
    <source>
        <dbReference type="ARBA" id="ARBA00023125"/>
    </source>
</evidence>
<keyword evidence="1" id="KW-0805">Transcription regulation</keyword>
<dbReference type="InterPro" id="IPR011991">
    <property type="entry name" value="ArsR-like_HTH"/>
</dbReference>
<dbReference type="SUPFAM" id="SSF55961">
    <property type="entry name" value="Bet v1-like"/>
    <property type="match status" value="1"/>
</dbReference>
<accession>A0A1H1PAR0</accession>
<reference evidence="5 6" key="1">
    <citation type="submission" date="2016-10" db="EMBL/GenBank/DDBJ databases">
        <authorList>
            <person name="de Groot N.N."/>
        </authorList>
    </citation>
    <scope>NUCLEOTIDE SEQUENCE [LARGE SCALE GENOMIC DNA]</scope>
    <source>
        <strain evidence="5 6">DSM 21800</strain>
    </source>
</reference>
<keyword evidence="3" id="KW-0804">Transcription</keyword>
<keyword evidence="6" id="KW-1185">Reference proteome</keyword>
<evidence type="ECO:0000259" key="4">
    <source>
        <dbReference type="PROSITE" id="PS50987"/>
    </source>
</evidence>
<dbReference type="Pfam" id="PF10604">
    <property type="entry name" value="Polyketide_cyc2"/>
    <property type="match status" value="1"/>
</dbReference>
<dbReference type="InterPro" id="IPR036390">
    <property type="entry name" value="WH_DNA-bd_sf"/>
</dbReference>
<dbReference type="InterPro" id="IPR023393">
    <property type="entry name" value="START-like_dom_sf"/>
</dbReference>
<sequence length="291" mass="31539">MEQNSALAALADPARWRIVTALADRPQSVGVIADEVGLRQPQATKHLQTLERAGLVVSQRSGQRKIFALEAGPLRDLAVRLGRLADGADRQSTVRADFDNYGASLAEELASATAHRWADGRSFSFRRRLAAPRETVWAAVTEADRMARWWVPDHLRVARLIFEAVPGGRVIQEYADAADRTGVDGLVGRAEGVVRSVVDGERIGFRLSPLLPTGAVAFTADYTVTLADHRDAPGGASAGDPSRPEPVTTELDVRFRIDDSVVESADFIAGIELGWNQSLDRLAALINAEQK</sequence>
<dbReference type="AlphaFoldDB" id="A0A1H1PAR0"/>
<evidence type="ECO:0000256" key="1">
    <source>
        <dbReference type="ARBA" id="ARBA00023015"/>
    </source>
</evidence>
<dbReference type="CDD" id="cd00090">
    <property type="entry name" value="HTH_ARSR"/>
    <property type="match status" value="1"/>
</dbReference>
<dbReference type="InterPro" id="IPR036388">
    <property type="entry name" value="WH-like_DNA-bd_sf"/>
</dbReference>
<protein>
    <submittedName>
        <fullName evidence="5">Uncharacterized conserved protein YndB, AHSA1/START domain</fullName>
    </submittedName>
</protein>
<dbReference type="NCBIfam" id="NF033788">
    <property type="entry name" value="HTH_metalloreg"/>
    <property type="match status" value="1"/>
</dbReference>
<dbReference type="PRINTS" id="PR00778">
    <property type="entry name" value="HTHARSR"/>
</dbReference>
<keyword evidence="2" id="KW-0238">DNA-binding</keyword>
<name>A0A1H1PAR0_9ACTN</name>
<dbReference type="SUPFAM" id="SSF46785">
    <property type="entry name" value="Winged helix' DNA-binding domain"/>
    <property type="match status" value="1"/>
</dbReference>
<proteinExistence type="predicted"/>
<dbReference type="CDD" id="cd07814">
    <property type="entry name" value="SRPBCC_CalC_Aha1-like"/>
    <property type="match status" value="1"/>
</dbReference>
<dbReference type="GO" id="GO:0003700">
    <property type="term" value="F:DNA-binding transcription factor activity"/>
    <property type="evidence" value="ECO:0007669"/>
    <property type="project" value="InterPro"/>
</dbReference>
<dbReference type="Proteomes" id="UP000199103">
    <property type="component" value="Chromosome I"/>
</dbReference>
<dbReference type="PROSITE" id="PS50987">
    <property type="entry name" value="HTH_ARSR_2"/>
    <property type="match status" value="1"/>
</dbReference>
<dbReference type="EMBL" id="LT629772">
    <property type="protein sequence ID" value="SDS07709.1"/>
    <property type="molecule type" value="Genomic_DNA"/>
</dbReference>
<dbReference type="Gene3D" id="3.30.530.20">
    <property type="match status" value="1"/>
</dbReference>
<dbReference type="PANTHER" id="PTHR33154:SF33">
    <property type="entry name" value="TRANSCRIPTIONAL REPRESSOR SDPR"/>
    <property type="match status" value="1"/>
</dbReference>
<evidence type="ECO:0000256" key="3">
    <source>
        <dbReference type="ARBA" id="ARBA00023163"/>
    </source>
</evidence>
<evidence type="ECO:0000313" key="5">
    <source>
        <dbReference type="EMBL" id="SDS07709.1"/>
    </source>
</evidence>